<keyword evidence="1" id="KW-0472">Membrane</keyword>
<keyword evidence="1" id="KW-1133">Transmembrane helix</keyword>
<evidence type="ECO:0000256" key="1">
    <source>
        <dbReference type="SAM" id="Phobius"/>
    </source>
</evidence>
<feature type="non-terminal residue" evidence="2">
    <location>
        <position position="1"/>
    </location>
</feature>
<dbReference type="AlphaFoldDB" id="A0AAV5SJ20"/>
<proteinExistence type="predicted"/>
<dbReference type="EMBL" id="BTSX01000002">
    <property type="protein sequence ID" value="GMS83351.1"/>
    <property type="molecule type" value="Genomic_DNA"/>
</dbReference>
<name>A0AAV5SJ20_9BILA</name>
<accession>A0AAV5SJ20</accession>
<comment type="caution">
    <text evidence="2">The sequence shown here is derived from an EMBL/GenBank/DDBJ whole genome shotgun (WGS) entry which is preliminary data.</text>
</comment>
<dbReference type="Proteomes" id="UP001432027">
    <property type="component" value="Unassembled WGS sequence"/>
</dbReference>
<evidence type="ECO:0000313" key="2">
    <source>
        <dbReference type="EMBL" id="GMS83351.1"/>
    </source>
</evidence>
<sequence length="73" mass="8419">PVISLDTASNEQSFYNIIRIRYNCINNASENTNDFRTVFYIQSGFGIIIFLCCSILNALSIKNIRNLRRTRPT</sequence>
<feature type="transmembrane region" description="Helical" evidence="1">
    <location>
        <begin position="39"/>
        <end position="61"/>
    </location>
</feature>
<protein>
    <submittedName>
        <fullName evidence="2">Uncharacterized protein</fullName>
    </submittedName>
</protein>
<organism evidence="2 3">
    <name type="scientific">Pristionchus entomophagus</name>
    <dbReference type="NCBI Taxonomy" id="358040"/>
    <lineage>
        <taxon>Eukaryota</taxon>
        <taxon>Metazoa</taxon>
        <taxon>Ecdysozoa</taxon>
        <taxon>Nematoda</taxon>
        <taxon>Chromadorea</taxon>
        <taxon>Rhabditida</taxon>
        <taxon>Rhabditina</taxon>
        <taxon>Diplogasteromorpha</taxon>
        <taxon>Diplogasteroidea</taxon>
        <taxon>Neodiplogasteridae</taxon>
        <taxon>Pristionchus</taxon>
    </lineage>
</organism>
<evidence type="ECO:0000313" key="3">
    <source>
        <dbReference type="Proteomes" id="UP001432027"/>
    </source>
</evidence>
<feature type="non-terminal residue" evidence="2">
    <location>
        <position position="73"/>
    </location>
</feature>
<keyword evidence="1" id="KW-0812">Transmembrane</keyword>
<gene>
    <name evidence="2" type="ORF">PENTCL1PPCAC_5526</name>
</gene>
<keyword evidence="3" id="KW-1185">Reference proteome</keyword>
<reference evidence="2" key="1">
    <citation type="submission" date="2023-10" db="EMBL/GenBank/DDBJ databases">
        <title>Genome assembly of Pristionchus species.</title>
        <authorList>
            <person name="Yoshida K."/>
            <person name="Sommer R.J."/>
        </authorList>
    </citation>
    <scope>NUCLEOTIDE SEQUENCE</scope>
    <source>
        <strain evidence="2">RS0144</strain>
    </source>
</reference>